<gene>
    <name evidence="2" type="ORF">CLV62_13140</name>
</gene>
<dbReference type="OrthoDB" id="1083123at2"/>
<dbReference type="EMBL" id="QICL01000031">
    <property type="protein sequence ID" value="PXV60120.1"/>
    <property type="molecule type" value="Genomic_DNA"/>
</dbReference>
<accession>A0A2V3PLV0</accession>
<keyword evidence="1" id="KW-0472">Membrane</keyword>
<reference evidence="2 3" key="1">
    <citation type="submission" date="2018-03" db="EMBL/GenBank/DDBJ databases">
        <title>Genomic Encyclopedia of Archaeal and Bacterial Type Strains, Phase II (KMG-II): from individual species to whole genera.</title>
        <authorList>
            <person name="Goeker M."/>
        </authorList>
    </citation>
    <scope>NUCLEOTIDE SEQUENCE [LARGE SCALE GENOMIC DNA]</scope>
    <source>
        <strain evidence="2 3">DSM 100214</strain>
    </source>
</reference>
<dbReference type="RefSeq" id="WP_110312168.1">
    <property type="nucleotide sequence ID" value="NZ_QICL01000031.1"/>
</dbReference>
<dbReference type="Proteomes" id="UP000247973">
    <property type="component" value="Unassembled WGS sequence"/>
</dbReference>
<keyword evidence="3" id="KW-1185">Reference proteome</keyword>
<keyword evidence="1" id="KW-0812">Transmembrane</keyword>
<protein>
    <submittedName>
        <fullName evidence="2">Uncharacterized protein</fullName>
    </submittedName>
</protein>
<keyword evidence="1" id="KW-1133">Transmembrane helix</keyword>
<proteinExistence type="predicted"/>
<evidence type="ECO:0000256" key="1">
    <source>
        <dbReference type="SAM" id="Phobius"/>
    </source>
</evidence>
<evidence type="ECO:0000313" key="2">
    <source>
        <dbReference type="EMBL" id="PXV60120.1"/>
    </source>
</evidence>
<feature type="transmembrane region" description="Helical" evidence="1">
    <location>
        <begin position="35"/>
        <end position="56"/>
    </location>
</feature>
<feature type="transmembrane region" description="Helical" evidence="1">
    <location>
        <begin position="6"/>
        <end position="28"/>
    </location>
</feature>
<name>A0A2V3PLV0_9BACT</name>
<evidence type="ECO:0000313" key="3">
    <source>
        <dbReference type="Proteomes" id="UP000247973"/>
    </source>
</evidence>
<dbReference type="AlphaFoldDB" id="A0A2V3PLV0"/>
<organism evidence="2 3">
    <name type="scientific">Dysgonomonas alginatilytica</name>
    <dbReference type="NCBI Taxonomy" id="1605892"/>
    <lineage>
        <taxon>Bacteria</taxon>
        <taxon>Pseudomonadati</taxon>
        <taxon>Bacteroidota</taxon>
        <taxon>Bacteroidia</taxon>
        <taxon>Bacteroidales</taxon>
        <taxon>Dysgonomonadaceae</taxon>
        <taxon>Dysgonomonas</taxon>
    </lineage>
</organism>
<sequence>MGTKSYDILSSLVPGFIMLLSYLPFFGYQYDKDYVIGYTAIAFGLGYLLNTLGSWLENFFFFTWGGVPSSNLLEGKGIKRVKVYNHESIKSSLKK</sequence>
<comment type="caution">
    <text evidence="2">The sequence shown here is derived from an EMBL/GenBank/DDBJ whole genome shotgun (WGS) entry which is preliminary data.</text>
</comment>